<proteinExistence type="predicted"/>
<keyword evidence="4" id="KW-1185">Reference proteome</keyword>
<feature type="transmembrane region" description="Helical" evidence="2">
    <location>
        <begin position="185"/>
        <end position="211"/>
    </location>
</feature>
<dbReference type="Proteomes" id="UP000095287">
    <property type="component" value="Unplaced"/>
</dbReference>
<feature type="transmembrane region" description="Helical" evidence="2">
    <location>
        <begin position="145"/>
        <end position="165"/>
    </location>
</feature>
<evidence type="ECO:0000259" key="3">
    <source>
        <dbReference type="Pfam" id="PF01926"/>
    </source>
</evidence>
<dbReference type="GO" id="GO:0042925">
    <property type="term" value="F:benzoate transmembrane transporter activity"/>
    <property type="evidence" value="ECO:0007669"/>
    <property type="project" value="InterPro"/>
</dbReference>
<feature type="coiled-coil region" evidence="1">
    <location>
        <begin position="1041"/>
        <end position="1086"/>
    </location>
</feature>
<feature type="domain" description="G" evidence="3">
    <location>
        <begin position="310"/>
        <end position="406"/>
    </location>
</feature>
<evidence type="ECO:0000256" key="2">
    <source>
        <dbReference type="SAM" id="Phobius"/>
    </source>
</evidence>
<evidence type="ECO:0000313" key="4">
    <source>
        <dbReference type="Proteomes" id="UP000095287"/>
    </source>
</evidence>
<name>A0A1I7YQG5_9BILA</name>
<dbReference type="PANTHER" id="PTHR30199:SF0">
    <property type="entry name" value="INNER MEMBRANE PROTEIN YDCO"/>
    <property type="match status" value="1"/>
</dbReference>
<dbReference type="PANTHER" id="PTHR30199">
    <property type="entry name" value="MFS FAMILY TRANSPORTER, PREDICTED SUBSTRATE BENZOATE"/>
    <property type="match status" value="1"/>
</dbReference>
<dbReference type="Gene3D" id="3.40.50.300">
    <property type="entry name" value="P-loop containing nucleotide triphosphate hydrolases"/>
    <property type="match status" value="2"/>
</dbReference>
<keyword evidence="2" id="KW-0812">Transmembrane</keyword>
<feature type="transmembrane region" description="Helical" evidence="2">
    <location>
        <begin position="223"/>
        <end position="244"/>
    </location>
</feature>
<dbReference type="SUPFAM" id="SSF52540">
    <property type="entry name" value="P-loop containing nucleoside triphosphate hydrolases"/>
    <property type="match status" value="2"/>
</dbReference>
<evidence type="ECO:0000256" key="1">
    <source>
        <dbReference type="SAM" id="Coils"/>
    </source>
</evidence>
<feature type="transmembrane region" description="Helical" evidence="2">
    <location>
        <begin position="120"/>
        <end position="138"/>
    </location>
</feature>
<dbReference type="AlphaFoldDB" id="A0A1I7YQG5"/>
<organism evidence="4 5">
    <name type="scientific">Steinernema glaseri</name>
    <dbReference type="NCBI Taxonomy" id="37863"/>
    <lineage>
        <taxon>Eukaryota</taxon>
        <taxon>Metazoa</taxon>
        <taxon>Ecdysozoa</taxon>
        <taxon>Nematoda</taxon>
        <taxon>Chromadorea</taxon>
        <taxon>Rhabditida</taxon>
        <taxon>Tylenchina</taxon>
        <taxon>Panagrolaimomorpha</taxon>
        <taxon>Strongyloidoidea</taxon>
        <taxon>Steinernematidae</taxon>
        <taxon>Steinernema</taxon>
    </lineage>
</organism>
<dbReference type="InterPro" id="IPR029058">
    <property type="entry name" value="AB_hydrolase_fold"/>
</dbReference>
<keyword evidence="1" id="KW-0175">Coiled coil</keyword>
<protein>
    <submittedName>
        <fullName evidence="5">G domain-containing protein</fullName>
    </submittedName>
</protein>
<dbReference type="WBParaSite" id="L893_g18673.t1">
    <property type="protein sequence ID" value="L893_g18673.t1"/>
    <property type="gene ID" value="L893_g18673"/>
</dbReference>
<dbReference type="SUPFAM" id="SSF53474">
    <property type="entry name" value="alpha/beta-Hydrolases"/>
    <property type="match status" value="1"/>
</dbReference>
<dbReference type="InterPro" id="IPR027417">
    <property type="entry name" value="P-loop_NTPase"/>
</dbReference>
<dbReference type="InterPro" id="IPR004711">
    <property type="entry name" value="Benzoate_Transporter"/>
</dbReference>
<dbReference type="InterPro" id="IPR006073">
    <property type="entry name" value="GTP-bd"/>
</dbReference>
<dbReference type="Gene3D" id="3.40.50.1820">
    <property type="entry name" value="alpha/beta hydrolase"/>
    <property type="match status" value="1"/>
</dbReference>
<reference evidence="5" key="1">
    <citation type="submission" date="2016-11" db="UniProtKB">
        <authorList>
            <consortium name="WormBaseParasite"/>
        </authorList>
    </citation>
    <scope>IDENTIFICATION</scope>
</reference>
<evidence type="ECO:0000313" key="5">
    <source>
        <dbReference type="WBParaSite" id="L893_g18673.t1"/>
    </source>
</evidence>
<dbReference type="GO" id="GO:0005525">
    <property type="term" value="F:GTP binding"/>
    <property type="evidence" value="ECO:0007669"/>
    <property type="project" value="InterPro"/>
</dbReference>
<dbReference type="Pfam" id="PF01926">
    <property type="entry name" value="MMR_HSR1"/>
    <property type="match status" value="1"/>
</dbReference>
<dbReference type="Pfam" id="PF03594">
    <property type="entry name" value="BenE"/>
    <property type="match status" value="1"/>
</dbReference>
<accession>A0A1I7YQG5</accession>
<sequence>GVNAPERLNALIVCNSAAKIGTAQAWQERADALRQGGAAQMRTLADSAPSRWFGEAFIQQSPELVKAMQDSLAKLDPLGYASCCDALAESDLRDQISRIAAPTLLVAGEWDPFGMAAFKSSSDMPAIVLVMLAVYLLGKRFLPRYAIVLVALSGFVMAMASGQVHMEAFQLELAHPVWVTPEFNIATLLSLTLPLVLVSLTGQYLPGMAVLQLAGYPTPSRPVLAGTGLASMLVACFGGITIVLSSITAALCTGKDAHPDPDKRYVAETMNQLALSLDQVLEPVLAVLPQRRWDLDRLRVLLQLNVPPTVTVVGKYNHGKSRLLNELMGSDVFNVADRRETVALAEHVHEGVRWLDAPGLYADVALQDDALAREAMGLQADIRLFVHAAKEGELDALESNLLQELAADHQRSQRQNLMVISQIDQLADDEQQEKVLGAIQQQCAGVTLHPVSSTRYRLGREGGKQRMLEKSGIPALQASLEAALKRVPQAREFEREALLTELTQELNALQQTQEQSLHSLQQTQKQQHSDFVEGLRKILEGIEKDLEPVVNAPGVDHSLVPDTFEFGFKMTAGKQERARLQIAYSRACIAINGHLVEYGAVGLPAAQRTSVRSMDTVMIAVMGVSVKYRADLRRIFCEQAGRDKLVQDFTHYFEVSDGRVALEKQIETTESQLEQTRQALDGGCGAQSCQSGYAARYCQDGAVAGGFGPDDRGAILVRHGFGRAGRIGAKCSTIKSAIAGTKRSLGGVLVCIGTGTGIGGPLPRSHHAAGEGATETTVALQGVCLGQKLVLLDTPGLHSANAHNAALTQQFLESTDALLWLSSSSAPGQEEDVMTRAAQALNHWGLSSELLKPAVSLSVHMARSQHDEEQGLEQAGFERLYLAVQNLLKPALAYKQRKPAELKLHHIEEAILSPLTQTLEQAAAQLRQRIEEQTVVLQGAVQALTEGTWRRVVPQLPEVLEKHAAQQDVAAVRTELGQNIGTAFAELSQTVLANFQLIQPDLPTLNLPAHIGYEVFQEQGEGQAPLIDYNRLYMSLNDVVMNGAQELAEQVVEQAEQSLEQLKQELIELENAVADQARALEAIKHQLHAA</sequence>
<keyword evidence="2" id="KW-1133">Transmembrane helix</keyword>
<dbReference type="GO" id="GO:0005886">
    <property type="term" value="C:plasma membrane"/>
    <property type="evidence" value="ECO:0007669"/>
    <property type="project" value="TreeGrafter"/>
</dbReference>
<keyword evidence="2" id="KW-0472">Membrane</keyword>